<evidence type="ECO:0000256" key="1">
    <source>
        <dbReference type="ARBA" id="ARBA00003236"/>
    </source>
</evidence>
<accession>A0ABQ6LE06</accession>
<dbReference type="PANTHER" id="PTHR47561">
    <property type="entry name" value="POLYSACCHARIDE DEACETYLASE FAMILY PROTEIN (AFU_ORTHOLOGUE AFUA_6G05030)"/>
    <property type="match status" value="1"/>
</dbReference>
<comment type="function">
    <text evidence="1">Is involved in generating a small heat-stable compound (Nod), an acylated oligomer of N-acetylglucosamine, that stimulates mitosis in various plant protoplasts.</text>
</comment>
<sequence>MSLDLLDNPPPWPGGARCAVALTFDMDAESLVHLRHGAAAPGMIGASSALRYGPRIAVPRLARIARAYDVPLTVYIPGWCVETYPDTVRLLAGEGHEIGHHGWLHERPNTLSPADEATVLLRGIEAIEQATGARPRGYRAPAYAMSAETGRLLVAEGFAYDASLLGDDVPYMLDCAGGSLVELPSDYALDDWPQYVHMGEFSMAMPIRAPERAMEVFRAEFDAAHRHGGLWVSVFHPFVSGRLARAEALCGLIEHMQAAGDVWFATMAEIAGHVAGLVERGEWTPRREALPFWSAPVEPLVTP</sequence>
<dbReference type="InterPro" id="IPR002509">
    <property type="entry name" value="NODB_dom"/>
</dbReference>
<gene>
    <name evidence="6" type="ORF">LNKW23_07990</name>
</gene>
<dbReference type="InterPro" id="IPR011330">
    <property type="entry name" value="Glyco_hydro/deAcase_b/a-brl"/>
</dbReference>
<dbReference type="PROSITE" id="PS51677">
    <property type="entry name" value="NODB"/>
    <property type="match status" value="1"/>
</dbReference>
<dbReference type="EMBL" id="BSYI01000004">
    <property type="protein sequence ID" value="GMG81586.1"/>
    <property type="molecule type" value="Genomic_DNA"/>
</dbReference>
<evidence type="ECO:0000313" key="7">
    <source>
        <dbReference type="Proteomes" id="UP001239909"/>
    </source>
</evidence>
<evidence type="ECO:0000256" key="2">
    <source>
        <dbReference type="ARBA" id="ARBA00010973"/>
    </source>
</evidence>
<comment type="caution">
    <text evidence="6">The sequence shown here is derived from an EMBL/GenBank/DDBJ whole genome shotgun (WGS) entry which is preliminary data.</text>
</comment>
<evidence type="ECO:0000256" key="4">
    <source>
        <dbReference type="ARBA" id="ARBA00032976"/>
    </source>
</evidence>
<dbReference type="Pfam" id="PF01522">
    <property type="entry name" value="Polysacc_deac_1"/>
    <property type="match status" value="1"/>
</dbReference>
<name>A0ABQ6LE06_9RHOB</name>
<proteinExistence type="inferred from homology"/>
<keyword evidence="7" id="KW-1185">Reference proteome</keyword>
<dbReference type="PANTHER" id="PTHR47561:SF1">
    <property type="entry name" value="POLYSACCHARIDE DEACETYLASE FAMILY PROTEIN (AFU_ORTHOLOGUE AFUA_6G05030)"/>
    <property type="match status" value="1"/>
</dbReference>
<evidence type="ECO:0000256" key="3">
    <source>
        <dbReference type="ARBA" id="ARBA00020071"/>
    </source>
</evidence>
<protein>
    <recommendedName>
        <fullName evidence="3">Chitooligosaccharide deacetylase</fullName>
    </recommendedName>
    <alternativeName>
        <fullName evidence="4">Nodulation protein B</fullName>
    </alternativeName>
</protein>
<feature type="domain" description="NodB homology" evidence="5">
    <location>
        <begin position="42"/>
        <end position="265"/>
    </location>
</feature>
<dbReference type="Proteomes" id="UP001239909">
    <property type="component" value="Unassembled WGS sequence"/>
</dbReference>
<dbReference type="RefSeq" id="WP_285670248.1">
    <property type="nucleotide sequence ID" value="NZ_BSYI01000004.1"/>
</dbReference>
<comment type="similarity">
    <text evidence="2">Belongs to the polysaccharide deacetylase family.</text>
</comment>
<organism evidence="6 7">
    <name type="scientific">Paralimibaculum aggregatum</name>
    <dbReference type="NCBI Taxonomy" id="3036245"/>
    <lineage>
        <taxon>Bacteria</taxon>
        <taxon>Pseudomonadati</taxon>
        <taxon>Pseudomonadota</taxon>
        <taxon>Alphaproteobacteria</taxon>
        <taxon>Rhodobacterales</taxon>
        <taxon>Paracoccaceae</taxon>
        <taxon>Paralimibaculum</taxon>
    </lineage>
</organism>
<evidence type="ECO:0000313" key="6">
    <source>
        <dbReference type="EMBL" id="GMG81586.1"/>
    </source>
</evidence>
<dbReference type="Gene3D" id="3.20.20.370">
    <property type="entry name" value="Glycoside hydrolase/deacetylase"/>
    <property type="match status" value="1"/>
</dbReference>
<dbReference type="CDD" id="cd10938">
    <property type="entry name" value="CE4_HpPgdA_like"/>
    <property type="match status" value="1"/>
</dbReference>
<dbReference type="SUPFAM" id="SSF88713">
    <property type="entry name" value="Glycoside hydrolase/deacetylase"/>
    <property type="match status" value="1"/>
</dbReference>
<dbReference type="InterPro" id="IPR037950">
    <property type="entry name" value="PgdA-like"/>
</dbReference>
<reference evidence="6 7" key="1">
    <citation type="submission" date="2023-04" db="EMBL/GenBank/DDBJ databases">
        <title>Marinoamorphus aggregata gen. nov., sp. Nov., isolate from tissue of brittle star Ophioplocus japonicus.</title>
        <authorList>
            <person name="Kawano K."/>
            <person name="Sawayama S."/>
            <person name="Nakagawa S."/>
        </authorList>
    </citation>
    <scope>NUCLEOTIDE SEQUENCE [LARGE SCALE GENOMIC DNA]</scope>
    <source>
        <strain evidence="6 7">NKW23</strain>
    </source>
</reference>
<evidence type="ECO:0000259" key="5">
    <source>
        <dbReference type="PROSITE" id="PS51677"/>
    </source>
</evidence>